<keyword evidence="3" id="KW-1185">Reference proteome</keyword>
<accession>A0AAD9ESC3</accession>
<dbReference type="PANTHER" id="PTHR24148:SF82">
    <property type="entry name" value="HETEROKARYON INCOMPATIBILITY DOMAIN-CONTAINING PROTEIN"/>
    <property type="match status" value="1"/>
</dbReference>
<reference evidence="2" key="1">
    <citation type="submission" date="2023-01" db="EMBL/GenBank/DDBJ databases">
        <title>Colletotrichum chrysophilum M932 genome sequence.</title>
        <authorList>
            <person name="Baroncelli R."/>
        </authorList>
    </citation>
    <scope>NUCLEOTIDE SEQUENCE</scope>
    <source>
        <strain evidence="2">M932</strain>
    </source>
</reference>
<sequence>MVAWHDPRCRKLDFSDSGGLLSCLSCGSVQLCNNVNGKNSAAAEYGSIYQPLKNRTDMRLLTLEPGEFNDTIRCSLSQSTTSSMTEYDAISYTWGGEDNVMERRGRILLDGRDFPVTPNCEAALKRIRSRGAKRIIWIDAVCMNQEDIRERGHQVRLMPLIYSRAQNVLIYVGEPSPNEEMLLLSLTYDYDPLEETRPLQEGMSSLFQRRYFARVWILQEVALARKAMLICVVVNYRKPAFRNSSELLKVLDSARHSFASDPRDKVFAVFGLITCAESDGFSADYSKSTKEVFMHIAAWIAERFGIAAMIARTTNVMRLADRTTGDYMPSRERDGVPVWVPDWTDTPLPVQHPVLEDILQDSRALPGMLRMPVAVSVTASTIKFPAFCLGTFQSVAAYSSVRRKSFTSYLLFKNQGGVTRCTSHSTYFTRSSKDEWTNSDRSFLPFKNFLVYLVPNPDSCGGLPPDFLDLCQPPAMDDEYDNLPFAPPTAGMEVISHKKYASGHLRVKNSQLPWNNDDLTTIWGRGEDLCFSQYALISPPMHGSPRTRTISGILSTHDLLREGYEMRGQISVFNLG</sequence>
<evidence type="ECO:0000313" key="3">
    <source>
        <dbReference type="Proteomes" id="UP001243330"/>
    </source>
</evidence>
<comment type="caution">
    <text evidence="2">The sequence shown here is derived from an EMBL/GenBank/DDBJ whole genome shotgun (WGS) entry which is preliminary data.</text>
</comment>
<dbReference type="AlphaFoldDB" id="A0AAD9ESC3"/>
<dbReference type="Proteomes" id="UP001243330">
    <property type="component" value="Unassembled WGS sequence"/>
</dbReference>
<dbReference type="InterPro" id="IPR010730">
    <property type="entry name" value="HET"/>
</dbReference>
<organism evidence="2 3">
    <name type="scientific">Colletotrichum chrysophilum</name>
    <dbReference type="NCBI Taxonomy" id="1836956"/>
    <lineage>
        <taxon>Eukaryota</taxon>
        <taxon>Fungi</taxon>
        <taxon>Dikarya</taxon>
        <taxon>Ascomycota</taxon>
        <taxon>Pezizomycotina</taxon>
        <taxon>Sordariomycetes</taxon>
        <taxon>Hypocreomycetidae</taxon>
        <taxon>Glomerellales</taxon>
        <taxon>Glomerellaceae</taxon>
        <taxon>Colletotrichum</taxon>
        <taxon>Colletotrichum gloeosporioides species complex</taxon>
    </lineage>
</organism>
<protein>
    <submittedName>
        <fullName evidence="2">Heterokaryon incompatibility protein</fullName>
    </submittedName>
</protein>
<dbReference type="EMBL" id="JAQOWY010000029">
    <property type="protein sequence ID" value="KAK1854881.1"/>
    <property type="molecule type" value="Genomic_DNA"/>
</dbReference>
<dbReference type="PANTHER" id="PTHR24148">
    <property type="entry name" value="ANKYRIN REPEAT DOMAIN-CONTAINING PROTEIN 39 HOMOLOG-RELATED"/>
    <property type="match status" value="1"/>
</dbReference>
<name>A0AAD9ESC3_9PEZI</name>
<evidence type="ECO:0000259" key="1">
    <source>
        <dbReference type="Pfam" id="PF06985"/>
    </source>
</evidence>
<dbReference type="InterPro" id="IPR052895">
    <property type="entry name" value="HetReg/Transcr_Mod"/>
</dbReference>
<evidence type="ECO:0000313" key="2">
    <source>
        <dbReference type="EMBL" id="KAK1854881.1"/>
    </source>
</evidence>
<gene>
    <name evidence="2" type="ORF">CCHR01_02434</name>
</gene>
<feature type="domain" description="Heterokaryon incompatibility" evidence="1">
    <location>
        <begin position="87"/>
        <end position="220"/>
    </location>
</feature>
<dbReference type="Pfam" id="PF06985">
    <property type="entry name" value="HET"/>
    <property type="match status" value="1"/>
</dbReference>
<proteinExistence type="predicted"/>